<proteinExistence type="predicted"/>
<dbReference type="InterPro" id="IPR025295">
    <property type="entry name" value="eCIS_core_dom"/>
</dbReference>
<feature type="region of interest" description="Disordered" evidence="1">
    <location>
        <begin position="140"/>
        <end position="206"/>
    </location>
</feature>
<evidence type="ECO:0000259" key="2">
    <source>
        <dbReference type="Pfam" id="PF13699"/>
    </source>
</evidence>
<keyword evidence="4" id="KW-1185">Reference proteome</keyword>
<name>A0ABV3BJV7_9ACTN</name>
<evidence type="ECO:0000313" key="3">
    <source>
        <dbReference type="EMBL" id="MEU6821296.1"/>
    </source>
</evidence>
<comment type="caution">
    <text evidence="3">The sequence shown here is derived from an EMBL/GenBank/DDBJ whole genome shotgun (WGS) entry which is preliminary data.</text>
</comment>
<dbReference type="Pfam" id="PF13699">
    <property type="entry name" value="eCIS_core"/>
    <property type="match status" value="1"/>
</dbReference>
<dbReference type="RefSeq" id="WP_359347414.1">
    <property type="nucleotide sequence ID" value="NZ_JBEYXV010000005.1"/>
</dbReference>
<dbReference type="EMBL" id="JBEYXV010000005">
    <property type="protein sequence ID" value="MEU6821296.1"/>
    <property type="molecule type" value="Genomic_DNA"/>
</dbReference>
<feature type="compositionally biased region" description="Low complexity" evidence="1">
    <location>
        <begin position="17"/>
        <end position="35"/>
    </location>
</feature>
<dbReference type="Proteomes" id="UP001551176">
    <property type="component" value="Unassembled WGS sequence"/>
</dbReference>
<feature type="compositionally biased region" description="Basic and acidic residues" evidence="1">
    <location>
        <begin position="1"/>
        <end position="16"/>
    </location>
</feature>
<feature type="compositionally biased region" description="Basic and acidic residues" evidence="1">
    <location>
        <begin position="155"/>
        <end position="168"/>
    </location>
</feature>
<accession>A0ABV3BJV7</accession>
<sequence length="395" mass="41403">MRARETARPADGERAGRAPARSAASPSSAGGSMSAQEIRALQRSAGNAAVVQAVQRSAVHDVLRGGGRPLDTGTRTDMEARLGADFSDVRVHDDSAAKASAAEVGARAYTSGSHVVIGDGGADRHTLAHELTHVIQQRQGPVAGTDHGNGLKVSDPSDRFEREAEANAHRVLSGPAPEAHTEAAHEGHAATEGTVQRAPGTQTAPRVDWNQLLDTIVGQDRSLGGFQFGSECRNNGGNNLISRPVEVTVSAGGTTAKLAVHLNVMLTSGGEVRDRKSGDSSAAIRGSLFHLTARPQAGQNLIHEAGASSLTAMESIHVGRNNADGWNNRPGNTQALADAVDVPREALLDALNARYPHSGIEDLIERFKKDVGRAVIHGLAPDVVHVNWDGDESFK</sequence>
<feature type="region of interest" description="Disordered" evidence="1">
    <location>
        <begin position="1"/>
        <end position="35"/>
    </location>
</feature>
<gene>
    <name evidence="3" type="ORF">ABZ921_11740</name>
</gene>
<feature type="compositionally biased region" description="Basic and acidic residues" evidence="1">
    <location>
        <begin position="179"/>
        <end position="189"/>
    </location>
</feature>
<reference evidence="3 4" key="1">
    <citation type="submission" date="2024-06" db="EMBL/GenBank/DDBJ databases">
        <title>The Natural Products Discovery Center: Release of the First 8490 Sequenced Strains for Exploring Actinobacteria Biosynthetic Diversity.</title>
        <authorList>
            <person name="Kalkreuter E."/>
            <person name="Kautsar S.A."/>
            <person name="Yang D."/>
            <person name="Bader C.D."/>
            <person name="Teijaro C.N."/>
            <person name="Fluegel L."/>
            <person name="Davis C.M."/>
            <person name="Simpson J.R."/>
            <person name="Lauterbach L."/>
            <person name="Steele A.D."/>
            <person name="Gui C."/>
            <person name="Meng S."/>
            <person name="Li G."/>
            <person name="Viehrig K."/>
            <person name="Ye F."/>
            <person name="Su P."/>
            <person name="Kiefer A.F."/>
            <person name="Nichols A."/>
            <person name="Cepeda A.J."/>
            <person name="Yan W."/>
            <person name="Fan B."/>
            <person name="Jiang Y."/>
            <person name="Adhikari A."/>
            <person name="Zheng C.-J."/>
            <person name="Schuster L."/>
            <person name="Cowan T.M."/>
            <person name="Smanski M.J."/>
            <person name="Chevrette M.G."/>
            <person name="De Carvalho L.P.S."/>
            <person name="Shen B."/>
        </authorList>
    </citation>
    <scope>NUCLEOTIDE SEQUENCE [LARGE SCALE GENOMIC DNA]</scope>
    <source>
        <strain evidence="3 4">NPDC046838</strain>
    </source>
</reference>
<organism evidence="3 4">
    <name type="scientific">Streptomyces atriruber</name>
    <dbReference type="NCBI Taxonomy" id="545121"/>
    <lineage>
        <taxon>Bacteria</taxon>
        <taxon>Bacillati</taxon>
        <taxon>Actinomycetota</taxon>
        <taxon>Actinomycetes</taxon>
        <taxon>Kitasatosporales</taxon>
        <taxon>Streptomycetaceae</taxon>
        <taxon>Streptomyces</taxon>
    </lineage>
</organism>
<feature type="domain" description="eCIS core" evidence="2">
    <location>
        <begin position="69"/>
        <end position="140"/>
    </location>
</feature>
<protein>
    <submittedName>
        <fullName evidence="3">DUF4157 domain-containing protein</fullName>
    </submittedName>
</protein>
<evidence type="ECO:0000313" key="4">
    <source>
        <dbReference type="Proteomes" id="UP001551176"/>
    </source>
</evidence>
<evidence type="ECO:0000256" key="1">
    <source>
        <dbReference type="SAM" id="MobiDB-lite"/>
    </source>
</evidence>